<gene>
    <name evidence="3" type="ORF">BDV95DRAFT_562765</name>
</gene>
<evidence type="ECO:0000256" key="1">
    <source>
        <dbReference type="SAM" id="MobiDB-lite"/>
    </source>
</evidence>
<dbReference type="InterPro" id="IPR010730">
    <property type="entry name" value="HET"/>
</dbReference>
<reference evidence="3 4" key="1">
    <citation type="submission" date="2020-01" db="EMBL/GenBank/DDBJ databases">
        <authorList>
            <consortium name="DOE Joint Genome Institute"/>
            <person name="Haridas S."/>
            <person name="Albert R."/>
            <person name="Binder M."/>
            <person name="Bloem J."/>
            <person name="Labutti K."/>
            <person name="Salamov A."/>
            <person name="Andreopoulos B."/>
            <person name="Baker S.E."/>
            <person name="Barry K."/>
            <person name="Bills G."/>
            <person name="Bluhm B.H."/>
            <person name="Cannon C."/>
            <person name="Castanera R."/>
            <person name="Culley D.E."/>
            <person name="Daum C."/>
            <person name="Ezra D."/>
            <person name="Gonzalez J.B."/>
            <person name="Henrissat B."/>
            <person name="Kuo A."/>
            <person name="Liang C."/>
            <person name="Lipzen A."/>
            <person name="Lutzoni F."/>
            <person name="Magnuson J."/>
            <person name="Mondo S."/>
            <person name="Nolan M."/>
            <person name="Ohm R."/>
            <person name="Pangilinan J."/>
            <person name="Park H.-J.H."/>
            <person name="Ramirez L."/>
            <person name="Alfaro M."/>
            <person name="Sun H."/>
            <person name="Tritt A."/>
            <person name="Yoshinaga Y."/>
            <person name="Zwiers L.-H.L."/>
            <person name="Turgeon B.G."/>
            <person name="Goodwin S.B."/>
            <person name="Spatafora J.W."/>
            <person name="Crous P.W."/>
            <person name="Grigoriev I.V."/>
        </authorList>
    </citation>
    <scope>NUCLEOTIDE SEQUENCE [LARGE SCALE GENOMIC DNA]</scope>
    <source>
        <strain evidence="3 4">CBS 611.86</strain>
    </source>
</reference>
<sequence>MAETNRPTAPSQVRLEEDSDNYIYESLESEDQMRVLELYPGQDEEPINCSLTTVKRIDAPPYEALSYAWGDHTDRKEIRCDGKQLTITRSLYDALWRIRDVAKVKLLWADAICINQADRQERGHQVKHMGSIYFSAERVLVWVGLDNPFESFQESFESLVNRFFRPRKLHEHRVRLVDSRVKNEAEMGIFCRALAYLIHRPWFSRLWVVQEVGLGRSALVLFGIGEQIDFDSFLMIIDCVESNANLNLRYISDSGRILNTFVLFPRRARNELVGGVDDFLEVMTKTMAQEASDHRDYIYALLGHPSALVDGRLIVQPDYTRSELDVFRQLTITLVEHTQSLRVLSAVCHRADSNLDEPWPTWIATWDREIMPVSLGLFRYDRQFYDASAGFDGTYSVDGTGEVLRVEGFVFDSVDECTGETVMPGDGVLPESMDHVFAHHLDCAMQFKAWREVPVQQRLSELSIVMCAGRPLITPRTRQQQQDLESAFTAYRLSLYENHVSLSGNDALLPEGMAAAQLNSGADPELYRYFARRLPYMESFSTATGMLGVGRRCLRPGDICCILFGSNVPMILRPVGSRYRLVGPAYIYQVAQGEAMVDYVIGEKFPKQTFEIF</sequence>
<feature type="region of interest" description="Disordered" evidence="1">
    <location>
        <begin position="1"/>
        <end position="20"/>
    </location>
</feature>
<evidence type="ECO:0000259" key="2">
    <source>
        <dbReference type="Pfam" id="PF06985"/>
    </source>
</evidence>
<feature type="compositionally biased region" description="Polar residues" evidence="1">
    <location>
        <begin position="1"/>
        <end position="11"/>
    </location>
</feature>
<protein>
    <submittedName>
        <fullName evidence="3">Heterokaryon incompatibility protein-domain-containing protein</fullName>
    </submittedName>
</protein>
<organism evidence="3 4">
    <name type="scientific">Massariosphaeria phaeospora</name>
    <dbReference type="NCBI Taxonomy" id="100035"/>
    <lineage>
        <taxon>Eukaryota</taxon>
        <taxon>Fungi</taxon>
        <taxon>Dikarya</taxon>
        <taxon>Ascomycota</taxon>
        <taxon>Pezizomycotina</taxon>
        <taxon>Dothideomycetes</taxon>
        <taxon>Pleosporomycetidae</taxon>
        <taxon>Pleosporales</taxon>
        <taxon>Pleosporales incertae sedis</taxon>
        <taxon>Massariosphaeria</taxon>
    </lineage>
</organism>
<name>A0A7C8MG92_9PLEO</name>
<keyword evidence="4" id="KW-1185">Reference proteome</keyword>
<dbReference type="OrthoDB" id="5386682at2759"/>
<dbReference type="AlphaFoldDB" id="A0A7C8MG92"/>
<evidence type="ECO:0000313" key="3">
    <source>
        <dbReference type="EMBL" id="KAF2875855.1"/>
    </source>
</evidence>
<accession>A0A7C8MG92</accession>
<feature type="domain" description="Heterokaryon incompatibility" evidence="2">
    <location>
        <begin position="62"/>
        <end position="211"/>
    </location>
</feature>
<proteinExistence type="predicted"/>
<evidence type="ECO:0000313" key="4">
    <source>
        <dbReference type="Proteomes" id="UP000481861"/>
    </source>
</evidence>
<dbReference type="Pfam" id="PF06985">
    <property type="entry name" value="HET"/>
    <property type="match status" value="1"/>
</dbReference>
<dbReference type="PANTHER" id="PTHR24148:SF64">
    <property type="entry name" value="HETEROKARYON INCOMPATIBILITY DOMAIN-CONTAINING PROTEIN"/>
    <property type="match status" value="1"/>
</dbReference>
<dbReference type="EMBL" id="JAADJZ010000004">
    <property type="protein sequence ID" value="KAF2875855.1"/>
    <property type="molecule type" value="Genomic_DNA"/>
</dbReference>
<dbReference type="PANTHER" id="PTHR24148">
    <property type="entry name" value="ANKYRIN REPEAT DOMAIN-CONTAINING PROTEIN 39 HOMOLOG-RELATED"/>
    <property type="match status" value="1"/>
</dbReference>
<dbReference type="Proteomes" id="UP000481861">
    <property type="component" value="Unassembled WGS sequence"/>
</dbReference>
<comment type="caution">
    <text evidence="3">The sequence shown here is derived from an EMBL/GenBank/DDBJ whole genome shotgun (WGS) entry which is preliminary data.</text>
</comment>
<dbReference type="InterPro" id="IPR052895">
    <property type="entry name" value="HetReg/Transcr_Mod"/>
</dbReference>